<dbReference type="GO" id="GO:0008237">
    <property type="term" value="F:metallopeptidase activity"/>
    <property type="evidence" value="ECO:0007669"/>
    <property type="project" value="InterPro"/>
</dbReference>
<proteinExistence type="predicted"/>
<dbReference type="OrthoDB" id="9776599at2"/>
<dbReference type="InterPro" id="IPR033413">
    <property type="entry name" value="DUF5117"/>
</dbReference>
<dbReference type="Pfam" id="PF16313">
    <property type="entry name" value="DUF4953"/>
    <property type="match status" value="1"/>
</dbReference>
<dbReference type="Gene3D" id="3.40.390.10">
    <property type="entry name" value="Collagenase (Catalytic Domain)"/>
    <property type="match status" value="1"/>
</dbReference>
<dbReference type="PANTHER" id="PTHR38478:SF1">
    <property type="entry name" value="ZINC DEPENDENT METALLOPROTEASE DOMAIN LIPOPROTEIN"/>
    <property type="match status" value="1"/>
</dbReference>
<sequence>MVTSLPQGLGSNDIGLDRGQLGSKRLVQFEQHNQHWVLRQLNTQYIASSSNAQEQQAAVDAFASAILWRGKIDDGSADLTPLLFEDLQRLTNRLNQTEQGQYRLDPNTSFIPQAGLKTFIDNADVDVQLNLRGNHPGDQVWQVAADPERLALKVRFSFIRLPKQPMTPVPYHPQSGYIAMQFSDYGQPLDRPIERRWLVKHRLEKTQPGTAPSPVKKPIVYYLDNGVPEPMRSALLEGARWWADAFEAAGFIDAYRVELLPEGADPQDMRYNMIQWVHRATRGWSFGDAIVDPRSGEILKGHVTLGSLRVRQDHLIARGLTSGWQEREQAFAQAEQFALNRLKQLSAHEVGHTLGLAHNFAASAIGNGSVMDYPHPQLTLNQERIEISPGYNTGMGDWDKFAIAFGYGDRDQQPQRLRDANQQRLKFISDADARPQGGSHPQAHLWDNGDSPTQELNKLMQIRTLALQTLSPSALLDNEPQSQLNAMLVPIYLLTRYQLEAVSKLIAGQQYHYAIGETSQSAWVSEQQQTEALSALLAQIDPEQLQLPESVQKQLLPPAQGYRPTRENFQSRLGLQQDPLGMAEVLSRHTLALLMHPQRLNRLLEQHWQDDELPGLEQVLEEIQEATLLESLDSDARGAIAMRVNAVVADQWLVSLHHQDTSPEAKALLASMLSETVTSFEKRARRSNRLHAAHYKLLAQRLTDGLTDPKVRVIDHPLKMPPGSPI</sequence>
<feature type="domain" description="EcxA zinc-binding" evidence="1">
    <location>
        <begin position="333"/>
        <end position="629"/>
    </location>
</feature>
<dbReference type="InterPro" id="IPR024079">
    <property type="entry name" value="MetalloPept_cat_dom_sf"/>
</dbReference>
<evidence type="ECO:0000313" key="4">
    <source>
        <dbReference type="Proteomes" id="UP000305675"/>
    </source>
</evidence>
<dbReference type="SUPFAM" id="SSF55486">
    <property type="entry name" value="Metalloproteases ('zincins'), catalytic domain"/>
    <property type="match status" value="1"/>
</dbReference>
<reference evidence="3 4" key="1">
    <citation type="submission" date="2019-04" db="EMBL/GenBank/DDBJ databases">
        <authorList>
            <person name="Hwang J.C."/>
        </authorList>
    </citation>
    <scope>NUCLEOTIDE SEQUENCE [LARGE SCALE GENOMIC DNA]</scope>
    <source>
        <strain evidence="3 4">IMCC35002</strain>
    </source>
</reference>
<comment type="caution">
    <text evidence="3">The sequence shown here is derived from an EMBL/GenBank/DDBJ whole genome shotgun (WGS) entry which is preliminary data.</text>
</comment>
<name>A0A4U1BIM0_9GAMM</name>
<dbReference type="CDD" id="cd04276">
    <property type="entry name" value="ZnMc_MMP_like_2"/>
    <property type="match status" value="1"/>
</dbReference>
<dbReference type="AlphaFoldDB" id="A0A4U1BIM0"/>
<accession>A0A4U1BIM0</accession>
<dbReference type="EMBL" id="SWCJ01000019">
    <property type="protein sequence ID" value="TKB50966.1"/>
    <property type="molecule type" value="Genomic_DNA"/>
</dbReference>
<dbReference type="Proteomes" id="UP000305675">
    <property type="component" value="Unassembled WGS sequence"/>
</dbReference>
<evidence type="ECO:0000259" key="1">
    <source>
        <dbReference type="Pfam" id="PF16313"/>
    </source>
</evidence>
<dbReference type="InterPro" id="IPR032534">
    <property type="entry name" value="EcxA_zinc-bd"/>
</dbReference>
<evidence type="ECO:0000313" key="3">
    <source>
        <dbReference type="EMBL" id="TKB50966.1"/>
    </source>
</evidence>
<organism evidence="3 4">
    <name type="scientific">Ferrimonas aestuarii</name>
    <dbReference type="NCBI Taxonomy" id="2569539"/>
    <lineage>
        <taxon>Bacteria</taxon>
        <taxon>Pseudomonadati</taxon>
        <taxon>Pseudomonadota</taxon>
        <taxon>Gammaproteobacteria</taxon>
        <taxon>Alteromonadales</taxon>
        <taxon>Ferrimonadaceae</taxon>
        <taxon>Ferrimonas</taxon>
    </lineage>
</organism>
<protein>
    <submittedName>
        <fullName evidence="3">DUF5117 domain-containing protein</fullName>
    </submittedName>
</protein>
<dbReference type="PANTHER" id="PTHR38478">
    <property type="entry name" value="PEPTIDASE M1A AND M12B"/>
    <property type="match status" value="1"/>
</dbReference>
<dbReference type="InterPro" id="IPR034032">
    <property type="entry name" value="Zn_MMP-like_bac"/>
</dbReference>
<evidence type="ECO:0000259" key="2">
    <source>
        <dbReference type="Pfam" id="PF17148"/>
    </source>
</evidence>
<dbReference type="Pfam" id="PF17148">
    <property type="entry name" value="DUF5117"/>
    <property type="match status" value="1"/>
</dbReference>
<gene>
    <name evidence="3" type="ORF">FCL42_18105</name>
</gene>
<keyword evidence="4" id="KW-1185">Reference proteome</keyword>
<feature type="domain" description="DUF5117" evidence="2">
    <location>
        <begin position="19"/>
        <end position="205"/>
    </location>
</feature>